<protein>
    <submittedName>
        <fullName evidence="1">Uncharacterized protein</fullName>
    </submittedName>
</protein>
<evidence type="ECO:0000313" key="2">
    <source>
        <dbReference type="Proteomes" id="UP000006729"/>
    </source>
</evidence>
<dbReference type="InParanoid" id="A0A2K2C6R0"/>
<sequence length="54" mass="6270">MPCRLLLNHVKMQPKPSLTYLILNHVKMQPKPSLSYLRFLTAGVLDLRGCDVYR</sequence>
<keyword evidence="2" id="KW-1185">Reference proteome</keyword>
<reference evidence="1 2" key="1">
    <citation type="journal article" date="2006" name="Science">
        <title>The genome of black cottonwood, Populus trichocarpa (Torr. &amp; Gray).</title>
        <authorList>
            <person name="Tuskan G.A."/>
            <person name="Difazio S."/>
            <person name="Jansson S."/>
            <person name="Bohlmann J."/>
            <person name="Grigoriev I."/>
            <person name="Hellsten U."/>
            <person name="Putnam N."/>
            <person name="Ralph S."/>
            <person name="Rombauts S."/>
            <person name="Salamov A."/>
            <person name="Schein J."/>
            <person name="Sterck L."/>
            <person name="Aerts A."/>
            <person name="Bhalerao R.R."/>
            <person name="Bhalerao R.P."/>
            <person name="Blaudez D."/>
            <person name="Boerjan W."/>
            <person name="Brun A."/>
            <person name="Brunner A."/>
            <person name="Busov V."/>
            <person name="Campbell M."/>
            <person name="Carlson J."/>
            <person name="Chalot M."/>
            <person name="Chapman J."/>
            <person name="Chen G.L."/>
            <person name="Cooper D."/>
            <person name="Coutinho P.M."/>
            <person name="Couturier J."/>
            <person name="Covert S."/>
            <person name="Cronk Q."/>
            <person name="Cunningham R."/>
            <person name="Davis J."/>
            <person name="Degroeve S."/>
            <person name="Dejardin A."/>
            <person name="Depamphilis C."/>
            <person name="Detter J."/>
            <person name="Dirks B."/>
            <person name="Dubchak I."/>
            <person name="Duplessis S."/>
            <person name="Ehlting J."/>
            <person name="Ellis B."/>
            <person name="Gendler K."/>
            <person name="Goodstein D."/>
            <person name="Gribskov M."/>
            <person name="Grimwood J."/>
            <person name="Groover A."/>
            <person name="Gunter L."/>
            <person name="Hamberger B."/>
            <person name="Heinze B."/>
            <person name="Helariutta Y."/>
            <person name="Henrissat B."/>
            <person name="Holligan D."/>
            <person name="Holt R."/>
            <person name="Huang W."/>
            <person name="Islam-Faridi N."/>
            <person name="Jones S."/>
            <person name="Jones-Rhoades M."/>
            <person name="Jorgensen R."/>
            <person name="Joshi C."/>
            <person name="Kangasjarvi J."/>
            <person name="Karlsson J."/>
            <person name="Kelleher C."/>
            <person name="Kirkpatrick R."/>
            <person name="Kirst M."/>
            <person name="Kohler A."/>
            <person name="Kalluri U."/>
            <person name="Larimer F."/>
            <person name="Leebens-Mack J."/>
            <person name="Leple J.C."/>
            <person name="Locascio P."/>
            <person name="Lou Y."/>
            <person name="Lucas S."/>
            <person name="Martin F."/>
            <person name="Montanini B."/>
            <person name="Napoli C."/>
            <person name="Nelson D.R."/>
            <person name="Nelson C."/>
            <person name="Nieminen K."/>
            <person name="Nilsson O."/>
            <person name="Pereda V."/>
            <person name="Peter G."/>
            <person name="Philippe R."/>
            <person name="Pilate G."/>
            <person name="Poliakov A."/>
            <person name="Razumovskaya J."/>
            <person name="Richardson P."/>
            <person name="Rinaldi C."/>
            <person name="Ritland K."/>
            <person name="Rouze P."/>
            <person name="Ryaboy D."/>
            <person name="Schmutz J."/>
            <person name="Schrader J."/>
            <person name="Segerman B."/>
            <person name="Shin H."/>
            <person name="Siddiqui A."/>
            <person name="Sterky F."/>
            <person name="Terry A."/>
            <person name="Tsai C.J."/>
            <person name="Uberbacher E."/>
            <person name="Unneberg P."/>
            <person name="Vahala J."/>
            <person name="Wall K."/>
            <person name="Wessler S."/>
            <person name="Yang G."/>
            <person name="Yin T."/>
            <person name="Douglas C."/>
            <person name="Marra M."/>
            <person name="Sandberg G."/>
            <person name="Van de Peer Y."/>
            <person name="Rokhsar D."/>
        </authorList>
    </citation>
    <scope>NUCLEOTIDE SEQUENCE [LARGE SCALE GENOMIC DNA]</scope>
    <source>
        <strain evidence="2">cv. Nisqually</strain>
    </source>
</reference>
<dbReference type="Proteomes" id="UP000006729">
    <property type="component" value="Chromosome 1"/>
</dbReference>
<organism evidence="1 2">
    <name type="scientific">Populus trichocarpa</name>
    <name type="common">Western balsam poplar</name>
    <name type="synonym">Populus balsamifera subsp. trichocarpa</name>
    <dbReference type="NCBI Taxonomy" id="3694"/>
    <lineage>
        <taxon>Eukaryota</taxon>
        <taxon>Viridiplantae</taxon>
        <taxon>Streptophyta</taxon>
        <taxon>Embryophyta</taxon>
        <taxon>Tracheophyta</taxon>
        <taxon>Spermatophyta</taxon>
        <taxon>Magnoliopsida</taxon>
        <taxon>eudicotyledons</taxon>
        <taxon>Gunneridae</taxon>
        <taxon>Pentapetalae</taxon>
        <taxon>rosids</taxon>
        <taxon>fabids</taxon>
        <taxon>Malpighiales</taxon>
        <taxon>Salicaceae</taxon>
        <taxon>Saliceae</taxon>
        <taxon>Populus</taxon>
    </lineage>
</organism>
<dbReference type="AlphaFoldDB" id="A0A2K2C6R0"/>
<name>A0A2K2C6R0_POPTR</name>
<evidence type="ECO:0000313" key="1">
    <source>
        <dbReference type="EMBL" id="PNT57710.1"/>
    </source>
</evidence>
<dbReference type="EMBL" id="CM009290">
    <property type="protein sequence ID" value="PNT57710.1"/>
    <property type="molecule type" value="Genomic_DNA"/>
</dbReference>
<proteinExistence type="predicted"/>
<gene>
    <name evidence="1" type="ORF">POPTR_001G316600</name>
</gene>
<accession>A0A2K2C6R0</accession>